<dbReference type="KEGG" id="emg:BBD33_05955"/>
<dbReference type="RefSeq" id="WP_026149339.1">
    <property type="nucleotide sequence ID" value="NZ_CP014338.1"/>
</dbReference>
<proteinExistence type="predicted"/>
<dbReference type="GeneID" id="48543452"/>
<sequence length="267" mass="29895">MKNPILYIMLAATMASCASRNVAKETAAKNVHEPAKDNASFFTNIQKPSSFDAVKISSKINVENGKFIPQLSATFYIENNQKVWANITALLGLTGARGVATPEGIKAYEKINKTYIDSDFTYLNNLLGVNFINYQALQNLLTGKTFVPVNNKDFTLTQTAEGYNLKSVKTQEVMVNGKASAYNVSLDYNSMFNLTKVQINDANSDNQLEINYSNWVSANNENFPKNVKIIIKNKKTDQILIENTTFDFSRMDTPYSVPSNYTKKEIK</sequence>
<reference evidence="1 2" key="1">
    <citation type="submission" date="2016-11" db="EMBL/GenBank/DDBJ databases">
        <title>Genome sequence and comparative genomic analysis of clinical strain Elizabethkingia meningoseptica 61421 PRCM.</title>
        <authorList>
            <person name="Wang M."/>
            <person name="Hu S."/>
            <person name="Cao L."/>
            <person name="Jiang T."/>
            <person name="Zhou Y."/>
            <person name="Ming D."/>
        </authorList>
    </citation>
    <scope>NUCLEOTIDE SEQUENCE [LARGE SCALE GENOMIC DNA]</scope>
    <source>
        <strain evidence="1 2">61421 PRCM</strain>
    </source>
</reference>
<dbReference type="Proteomes" id="UP000188947">
    <property type="component" value="Unassembled WGS sequence"/>
</dbReference>
<protein>
    <recommendedName>
        <fullName evidence="3">DUF4292 domain-containing protein</fullName>
    </recommendedName>
</protein>
<dbReference type="AlphaFoldDB" id="A0A1V3U2Z1"/>
<keyword evidence="2" id="KW-1185">Reference proteome</keyword>
<dbReference type="Pfam" id="PF14125">
    <property type="entry name" value="DUF4292"/>
    <property type="match status" value="1"/>
</dbReference>
<dbReference type="eggNOG" id="COG2834">
    <property type="taxonomic scope" value="Bacteria"/>
</dbReference>
<gene>
    <name evidence="1" type="ORF">BMF97_04465</name>
</gene>
<evidence type="ECO:0008006" key="3">
    <source>
        <dbReference type="Google" id="ProtNLM"/>
    </source>
</evidence>
<dbReference type="Gene3D" id="2.50.20.10">
    <property type="entry name" value="Lipoprotein localisation LolA/LolB/LppX"/>
    <property type="match status" value="1"/>
</dbReference>
<name>A0A1V3U2Z1_ELIME</name>
<organism evidence="1 2">
    <name type="scientific">Elizabethkingia meningoseptica</name>
    <name type="common">Chryseobacterium meningosepticum</name>
    <dbReference type="NCBI Taxonomy" id="238"/>
    <lineage>
        <taxon>Bacteria</taxon>
        <taxon>Pseudomonadati</taxon>
        <taxon>Bacteroidota</taxon>
        <taxon>Flavobacteriia</taxon>
        <taxon>Flavobacteriales</taxon>
        <taxon>Weeksellaceae</taxon>
        <taxon>Elizabethkingia</taxon>
    </lineage>
</organism>
<dbReference type="OrthoDB" id="849114at2"/>
<dbReference type="STRING" id="238.BBD35_07775"/>
<dbReference type="InterPro" id="IPR025634">
    <property type="entry name" value="DUF4292"/>
</dbReference>
<evidence type="ECO:0000313" key="2">
    <source>
        <dbReference type="Proteomes" id="UP000188947"/>
    </source>
</evidence>
<dbReference type="EMBL" id="MPOG01000006">
    <property type="protein sequence ID" value="OOH97180.1"/>
    <property type="molecule type" value="Genomic_DNA"/>
</dbReference>
<evidence type="ECO:0000313" key="1">
    <source>
        <dbReference type="EMBL" id="OOH97180.1"/>
    </source>
</evidence>
<accession>A0A1V3U2Z1</accession>
<dbReference type="PROSITE" id="PS51257">
    <property type="entry name" value="PROKAR_LIPOPROTEIN"/>
    <property type="match status" value="1"/>
</dbReference>
<comment type="caution">
    <text evidence="1">The sequence shown here is derived from an EMBL/GenBank/DDBJ whole genome shotgun (WGS) entry which is preliminary data.</text>
</comment>